<dbReference type="PANTHER" id="PTHR41534:SF2">
    <property type="entry name" value="3-PHENYLPROPIONATE_CINNAMIC ACID DIOXYGENASE SUBUNIT BETA"/>
    <property type="match status" value="1"/>
</dbReference>
<evidence type="ECO:0000313" key="3">
    <source>
        <dbReference type="EMBL" id="RIV39215.1"/>
    </source>
</evidence>
<dbReference type="GO" id="GO:0051213">
    <property type="term" value="F:dioxygenase activity"/>
    <property type="evidence" value="ECO:0007669"/>
    <property type="project" value="UniProtKB-KW"/>
</dbReference>
<dbReference type="InterPro" id="IPR000391">
    <property type="entry name" value="Rng_hydr_dOase-bsu"/>
</dbReference>
<keyword evidence="4" id="KW-1185">Reference proteome</keyword>
<proteinExistence type="inferred from homology"/>
<accession>A0A418MWF6</accession>
<dbReference type="EMBL" id="QXEC01000007">
    <property type="protein sequence ID" value="RIV39215.1"/>
    <property type="molecule type" value="Genomic_DNA"/>
</dbReference>
<organism evidence="3 4">
    <name type="scientific">Micromonospora radicis</name>
    <dbReference type="NCBI Taxonomy" id="1894971"/>
    <lineage>
        <taxon>Bacteria</taxon>
        <taxon>Bacillati</taxon>
        <taxon>Actinomycetota</taxon>
        <taxon>Actinomycetes</taxon>
        <taxon>Micromonosporales</taxon>
        <taxon>Micromonosporaceae</taxon>
        <taxon>Micromonospora</taxon>
    </lineage>
</organism>
<gene>
    <name evidence="3" type="ORF">D2L64_10215</name>
</gene>
<evidence type="ECO:0000256" key="1">
    <source>
        <dbReference type="ARBA" id="ARBA00009570"/>
    </source>
</evidence>
<dbReference type="SUPFAM" id="SSF54427">
    <property type="entry name" value="NTF2-like"/>
    <property type="match status" value="1"/>
</dbReference>
<keyword evidence="3" id="KW-0223">Dioxygenase</keyword>
<sequence length="176" mass="20130">MVTGAPNRFVHESMRSVVMAVETVPAELAVLLRREAMLLDQRDYHGWLDLFTEDCRYWMPVDPDAADEPDTLCHVFDDHARLTDRVWRTANGAHTEDPPARTARVLGEPVHLARDADEVSCFTPFLLLYSRRGRQETFGGSYQHRAVTTPDGWRIREKRIRLIDGQSALPALTIIF</sequence>
<dbReference type="Proteomes" id="UP000283832">
    <property type="component" value="Unassembled WGS sequence"/>
</dbReference>
<dbReference type="Gene3D" id="3.10.450.50">
    <property type="match status" value="1"/>
</dbReference>
<dbReference type="InterPro" id="IPR032710">
    <property type="entry name" value="NTF2-like_dom_sf"/>
</dbReference>
<protein>
    <submittedName>
        <fullName evidence="3">Aromatic-ring-hydroxylating dioxygenase subunit beta</fullName>
    </submittedName>
</protein>
<evidence type="ECO:0000313" key="4">
    <source>
        <dbReference type="Proteomes" id="UP000283832"/>
    </source>
</evidence>
<comment type="caution">
    <text evidence="3">The sequence shown here is derived from an EMBL/GenBank/DDBJ whole genome shotgun (WGS) entry which is preliminary data.</text>
</comment>
<dbReference type="PANTHER" id="PTHR41534">
    <property type="entry name" value="BLR3401 PROTEIN"/>
    <property type="match status" value="1"/>
</dbReference>
<dbReference type="Pfam" id="PF00866">
    <property type="entry name" value="Ring_hydroxyl_B"/>
    <property type="match status" value="1"/>
</dbReference>
<name>A0A418MWF6_9ACTN</name>
<dbReference type="AlphaFoldDB" id="A0A418MWF6"/>
<keyword evidence="2" id="KW-0560">Oxidoreductase</keyword>
<dbReference type="CDD" id="cd00667">
    <property type="entry name" value="ring_hydroxylating_dioxygenases_beta"/>
    <property type="match status" value="1"/>
</dbReference>
<reference evidence="3 4" key="1">
    <citation type="submission" date="2018-08" db="EMBL/GenBank/DDBJ databases">
        <title>Jishengella sp. nov., isolated from a root of Azadirachta indica A. Juss. var. siamensis Valenton.</title>
        <authorList>
            <person name="Kuncharoen N."/>
            <person name="Tanasupawat S."/>
            <person name="Kudo T."/>
            <person name="Ohkuma M."/>
        </authorList>
    </citation>
    <scope>NUCLEOTIDE SEQUENCE [LARGE SCALE GENOMIC DNA]</scope>
    <source>
        <strain evidence="3 4">AZ1-13</strain>
    </source>
</reference>
<dbReference type="GO" id="GO:0019380">
    <property type="term" value="P:3-phenylpropionate catabolic process"/>
    <property type="evidence" value="ECO:0007669"/>
    <property type="project" value="TreeGrafter"/>
</dbReference>
<evidence type="ECO:0000256" key="2">
    <source>
        <dbReference type="ARBA" id="ARBA00023002"/>
    </source>
</evidence>
<comment type="similarity">
    <text evidence="1">Belongs to the bacterial ring-hydroxylating dioxygenase beta subunit family.</text>
</comment>